<evidence type="ECO:0000259" key="1">
    <source>
        <dbReference type="PROSITE" id="PS50880"/>
    </source>
</evidence>
<organism evidence="2">
    <name type="scientific">uncultured marine thaumarchaeote KM3_85_C11</name>
    <dbReference type="NCBI Taxonomy" id="1456316"/>
    <lineage>
        <taxon>Archaea</taxon>
        <taxon>Nitrososphaerota</taxon>
        <taxon>environmental samples</taxon>
    </lineage>
</organism>
<reference evidence="2" key="1">
    <citation type="journal article" date="2014" name="Genome Biol. Evol.">
        <title>Pangenome evidence for extensive interdomain horizontal transfer affecting lineage core and shell genes in uncultured planktonic thaumarchaeota and euryarchaeota.</title>
        <authorList>
            <person name="Deschamps P."/>
            <person name="Zivanovic Y."/>
            <person name="Moreira D."/>
            <person name="Rodriguez-Valera F."/>
            <person name="Lopez-Garcia P."/>
        </authorList>
    </citation>
    <scope>NUCLEOTIDE SEQUENCE</scope>
</reference>
<name>A0A075HZ49_9ARCH</name>
<dbReference type="SMART" id="SM00493">
    <property type="entry name" value="TOPRIM"/>
    <property type="match status" value="1"/>
</dbReference>
<protein>
    <submittedName>
        <fullName evidence="2">TOPRIM domain-containing protein</fullName>
    </submittedName>
</protein>
<dbReference type="Pfam" id="PF01751">
    <property type="entry name" value="Toprim"/>
    <property type="match status" value="1"/>
</dbReference>
<dbReference type="Gene3D" id="3.40.1360.10">
    <property type="match status" value="1"/>
</dbReference>
<dbReference type="InterPro" id="IPR006171">
    <property type="entry name" value="TOPRIM_dom"/>
</dbReference>
<dbReference type="PANTHER" id="PTHR39964:SF2">
    <property type="entry name" value="UPF0292 PROTEIN MJ1624"/>
    <property type="match status" value="1"/>
</dbReference>
<sequence length="128" mass="14801">MSFVEFPESEIAEIKKFINLLNSQKNSAVVVEGKRDSAALIKLGYSGKILEFHRFNGMIKFADSAAKYRKLILLLDGDRKGRYLTKKIIELLEHRTKIDLLFKKKLVSITKGKIRFIEQLVCYESYLV</sequence>
<dbReference type="SUPFAM" id="SSF110455">
    <property type="entry name" value="Toprim domain"/>
    <property type="match status" value="1"/>
</dbReference>
<feature type="domain" description="Toprim" evidence="1">
    <location>
        <begin position="26"/>
        <end position="117"/>
    </location>
</feature>
<dbReference type="EMBL" id="KF901127">
    <property type="protein sequence ID" value="AIF19048.1"/>
    <property type="molecule type" value="Genomic_DNA"/>
</dbReference>
<accession>A0A075HZ49</accession>
<dbReference type="PROSITE" id="PS50880">
    <property type="entry name" value="TOPRIM"/>
    <property type="match status" value="1"/>
</dbReference>
<evidence type="ECO:0000313" key="2">
    <source>
        <dbReference type="EMBL" id="AIF19048.1"/>
    </source>
</evidence>
<dbReference type="AlphaFoldDB" id="A0A075HZ49"/>
<dbReference type="PANTHER" id="PTHR39964">
    <property type="entry name" value="UPF0292 PROTEIN TK1411"/>
    <property type="match status" value="1"/>
</dbReference>
<proteinExistence type="predicted"/>